<dbReference type="AlphaFoldDB" id="A0A952KEK3"/>
<evidence type="ECO:0000256" key="2">
    <source>
        <dbReference type="ARBA" id="ARBA00008520"/>
    </source>
</evidence>
<organism evidence="3 4">
    <name type="scientific">Inquilinus limosus</name>
    <dbReference type="NCBI Taxonomy" id="171674"/>
    <lineage>
        <taxon>Bacteria</taxon>
        <taxon>Pseudomonadati</taxon>
        <taxon>Pseudomonadota</taxon>
        <taxon>Alphaproteobacteria</taxon>
        <taxon>Rhodospirillales</taxon>
        <taxon>Rhodospirillaceae</taxon>
        <taxon>Inquilinus</taxon>
    </lineage>
</organism>
<dbReference type="CDD" id="cd13585">
    <property type="entry name" value="PBP2_TMBP_like"/>
    <property type="match status" value="1"/>
</dbReference>
<proteinExistence type="inferred from homology"/>
<dbReference type="PROSITE" id="PS51318">
    <property type="entry name" value="TAT"/>
    <property type="match status" value="1"/>
</dbReference>
<sequence>MTRRNGTTTPGHPLGRRKLLAAGTALVGGSLLPMPYLSRARAAEGPLKFWQFYAPGGAVPGQVQWFQEMVKGWNDSQDTKVELEYIPTSQYINGTKLQTAFAAGEGPDIFLISPGDFLRYHNGGALLDLAPYVAAEARADYYDTAIGTRLVDDGLFGLPMEVEPMAIYYSVKVFKEAGLGEADIPKTWDQLLEVAKKLTNDRRFGILFETNPGYYQNFTWYPFLWQGGGEIVGKDGKSGFNSDAAKAALKFWQDAVGQGVAPRKPLGYGANDIAANLGSGFCAMQNVGIWGISALRNADPNFEYGVFKLPLPPGGQDRTVAGGWAFVANANGRNTEAAGKFCAWALGSMEPGSVKRVADWCTKAKSDMPPRKSAFAEATAAQAYGSGAMKTFAEQVFPTARGEPRVPPQVYKAISDAIQACQLNGEDPGKRAEMAAQQIDSFLAGYDGAPIL</sequence>
<dbReference type="Gene3D" id="3.40.190.10">
    <property type="entry name" value="Periplasmic binding protein-like II"/>
    <property type="match status" value="1"/>
</dbReference>
<dbReference type="InterPro" id="IPR006059">
    <property type="entry name" value="SBP"/>
</dbReference>
<dbReference type="GO" id="GO:0042597">
    <property type="term" value="C:periplasmic space"/>
    <property type="evidence" value="ECO:0007669"/>
    <property type="project" value="UniProtKB-SubCell"/>
</dbReference>
<dbReference type="InterPro" id="IPR050490">
    <property type="entry name" value="Bact_solute-bd_prot1"/>
</dbReference>
<dbReference type="Proteomes" id="UP000700706">
    <property type="component" value="Unassembled WGS sequence"/>
</dbReference>
<reference evidence="3" key="1">
    <citation type="submission" date="2020-06" db="EMBL/GenBank/DDBJ databases">
        <title>Stable isotope informed genome-resolved metagenomics uncovers potential trophic interactions in rhizosphere soil.</title>
        <authorList>
            <person name="Starr E.P."/>
            <person name="Shi S."/>
            <person name="Blazewicz S.J."/>
            <person name="Koch B.J."/>
            <person name="Probst A.J."/>
            <person name="Hungate B.A."/>
            <person name="Pett-Ridge J."/>
            <person name="Firestone M.K."/>
            <person name="Banfield J.F."/>
        </authorList>
    </citation>
    <scope>NUCLEOTIDE SEQUENCE</scope>
    <source>
        <strain evidence="3">YM_69_17</strain>
    </source>
</reference>
<dbReference type="InterPro" id="IPR006311">
    <property type="entry name" value="TAT_signal"/>
</dbReference>
<comment type="caution">
    <text evidence="3">The sequence shown here is derived from an EMBL/GenBank/DDBJ whole genome shotgun (WGS) entry which is preliminary data.</text>
</comment>
<evidence type="ECO:0000313" key="4">
    <source>
        <dbReference type="Proteomes" id="UP000700706"/>
    </source>
</evidence>
<dbReference type="EMBL" id="JAEKLZ010000264">
    <property type="protein sequence ID" value="MBW8727268.1"/>
    <property type="molecule type" value="Genomic_DNA"/>
</dbReference>
<gene>
    <name evidence="3" type="ORF">JF625_19240</name>
</gene>
<evidence type="ECO:0000256" key="1">
    <source>
        <dbReference type="ARBA" id="ARBA00004418"/>
    </source>
</evidence>
<protein>
    <submittedName>
        <fullName evidence="3">Sugar ABC transporter substrate-binding protein</fullName>
    </submittedName>
</protein>
<dbReference type="SUPFAM" id="SSF53850">
    <property type="entry name" value="Periplasmic binding protein-like II"/>
    <property type="match status" value="1"/>
</dbReference>
<dbReference type="Pfam" id="PF01547">
    <property type="entry name" value="SBP_bac_1"/>
    <property type="match status" value="1"/>
</dbReference>
<comment type="similarity">
    <text evidence="2">Belongs to the bacterial solute-binding protein 1 family.</text>
</comment>
<dbReference type="PANTHER" id="PTHR43649">
    <property type="entry name" value="ARABINOSE-BINDING PROTEIN-RELATED"/>
    <property type="match status" value="1"/>
</dbReference>
<accession>A0A952KEK3</accession>
<dbReference type="PANTHER" id="PTHR43649:SF12">
    <property type="entry name" value="DIACETYLCHITOBIOSE BINDING PROTEIN DASA"/>
    <property type="match status" value="1"/>
</dbReference>
<evidence type="ECO:0000313" key="3">
    <source>
        <dbReference type="EMBL" id="MBW8727268.1"/>
    </source>
</evidence>
<name>A0A952KEK3_9PROT</name>
<comment type="subcellular location">
    <subcellularLocation>
        <location evidence="1">Periplasm</location>
    </subcellularLocation>
</comment>